<feature type="region of interest" description="Disordered" evidence="2">
    <location>
        <begin position="143"/>
        <end position="242"/>
    </location>
</feature>
<dbReference type="Proteomes" id="UP001141806">
    <property type="component" value="Unassembled WGS sequence"/>
</dbReference>
<dbReference type="PANTHER" id="PTHR33470">
    <property type="entry name" value="OS01G0164075 PROTEIN"/>
    <property type="match status" value="1"/>
</dbReference>
<evidence type="ECO:0000256" key="1">
    <source>
        <dbReference type="ARBA" id="ARBA00022729"/>
    </source>
</evidence>
<dbReference type="Pfam" id="PF01190">
    <property type="entry name" value="Pollen_Ole_e_1"/>
    <property type="match status" value="1"/>
</dbReference>
<proteinExistence type="predicted"/>
<name>A0A9Q0GTX3_9MAGN</name>
<protein>
    <submittedName>
        <fullName evidence="3">Uncharacterized protein</fullName>
    </submittedName>
</protein>
<keyword evidence="4" id="KW-1185">Reference proteome</keyword>
<evidence type="ECO:0000256" key="2">
    <source>
        <dbReference type="SAM" id="MobiDB-lite"/>
    </source>
</evidence>
<accession>A0A9Q0GTX3</accession>
<dbReference type="PANTHER" id="PTHR33470:SF40">
    <property type="entry name" value="PROTEIN SEED AND ROOT HAIR PROTECTIVE PROTEIN"/>
    <property type="match status" value="1"/>
</dbReference>
<comment type="caution">
    <text evidence="3">The sequence shown here is derived from an EMBL/GenBank/DDBJ whole genome shotgun (WGS) entry which is preliminary data.</text>
</comment>
<gene>
    <name evidence="3" type="ORF">NE237_030928</name>
</gene>
<organism evidence="3 4">
    <name type="scientific">Protea cynaroides</name>
    <dbReference type="NCBI Taxonomy" id="273540"/>
    <lineage>
        <taxon>Eukaryota</taxon>
        <taxon>Viridiplantae</taxon>
        <taxon>Streptophyta</taxon>
        <taxon>Embryophyta</taxon>
        <taxon>Tracheophyta</taxon>
        <taxon>Spermatophyta</taxon>
        <taxon>Magnoliopsida</taxon>
        <taxon>Proteales</taxon>
        <taxon>Proteaceae</taxon>
        <taxon>Protea</taxon>
    </lineage>
</organism>
<evidence type="ECO:0000313" key="3">
    <source>
        <dbReference type="EMBL" id="KAJ4954096.1"/>
    </source>
</evidence>
<feature type="compositionally biased region" description="Polar residues" evidence="2">
    <location>
        <begin position="206"/>
        <end position="222"/>
    </location>
</feature>
<dbReference type="OrthoDB" id="1847243at2759"/>
<dbReference type="GO" id="GO:0071944">
    <property type="term" value="C:cell periphery"/>
    <property type="evidence" value="ECO:0007669"/>
    <property type="project" value="TreeGrafter"/>
</dbReference>
<dbReference type="AlphaFoldDB" id="A0A9Q0GTX3"/>
<dbReference type="EMBL" id="JAMYWD010000012">
    <property type="protein sequence ID" value="KAJ4954096.1"/>
    <property type="molecule type" value="Genomic_DNA"/>
</dbReference>
<sequence length="303" mass="33303">MARITCKAVDEHGLVTGSYTMMSDTDKAGYFLATMSLAELKEVGNISECKGYLEMSPWMECGTPTDVNKGMTGATLLGPRLLPNKMHLYSVGPFEFSSTIGNLIIVPIARSLATRPATVQLCLQPAPIRRRILLMHLDSLQTKGGAAQPPTVEGCQEQRDTQEKMGGQTAQKNPAISGKGGRRKGSSSEDLYMNEEKTKPAGPAVDSSQPVATSSKISNFQTREAVRRETPPPPIWLGPEIPYPKSQLPLKSMEISNKFTVLEKDCQIDDYWKKGKFLRALQRRDLDRLQSVRSSSRGLDGLD</sequence>
<reference evidence="3" key="1">
    <citation type="journal article" date="2023" name="Plant J.">
        <title>The genome of the king protea, Protea cynaroides.</title>
        <authorList>
            <person name="Chang J."/>
            <person name="Duong T.A."/>
            <person name="Schoeman C."/>
            <person name="Ma X."/>
            <person name="Roodt D."/>
            <person name="Barker N."/>
            <person name="Li Z."/>
            <person name="Van de Peer Y."/>
            <person name="Mizrachi E."/>
        </authorList>
    </citation>
    <scope>NUCLEOTIDE SEQUENCE</scope>
    <source>
        <tissue evidence="3">Young leaves</tissue>
    </source>
</reference>
<evidence type="ECO:0000313" key="4">
    <source>
        <dbReference type="Proteomes" id="UP001141806"/>
    </source>
</evidence>
<keyword evidence="1" id="KW-0732">Signal</keyword>